<dbReference type="Pfam" id="PF16512">
    <property type="entry name" value="RhoGAP-FF1"/>
    <property type="match status" value="1"/>
</dbReference>
<evidence type="ECO:0000256" key="12">
    <source>
        <dbReference type="ARBA" id="ARBA00023128"/>
    </source>
</evidence>
<feature type="domain" description="FF" evidence="19">
    <location>
        <begin position="931"/>
        <end position="997"/>
    </location>
</feature>
<evidence type="ECO:0000259" key="20">
    <source>
        <dbReference type="PROSITE" id="PS51852"/>
    </source>
</evidence>
<dbReference type="PANTHER" id="PTHR46005:SF2">
    <property type="entry name" value="RHO GTPASE-ACTIVATING PROTEIN 5"/>
    <property type="match status" value="1"/>
</dbReference>
<dbReference type="FunFam" id="1.10.10.440:FF:000007">
    <property type="entry name" value="Putative rho GTPase-activating protein 5"/>
    <property type="match status" value="1"/>
</dbReference>
<dbReference type="PROSITE" id="PS01215">
    <property type="entry name" value="MRP"/>
    <property type="match status" value="1"/>
</dbReference>
<feature type="domain" description="PG1 pseudoGTPase" evidence="20">
    <location>
        <begin position="1039"/>
        <end position="1212"/>
    </location>
</feature>
<dbReference type="GO" id="GO:0140663">
    <property type="term" value="F:ATP-dependent FeS chaperone activity"/>
    <property type="evidence" value="ECO:0007669"/>
    <property type="project" value="InterPro"/>
</dbReference>
<dbReference type="GO" id="GO:0008361">
    <property type="term" value="P:regulation of cell size"/>
    <property type="evidence" value="ECO:0007669"/>
    <property type="project" value="TreeGrafter"/>
</dbReference>
<dbReference type="Gene3D" id="3.40.50.300">
    <property type="entry name" value="P-loop containing nucleotide triphosphate hydrolases"/>
    <property type="match status" value="2"/>
</dbReference>
<dbReference type="Gene3D" id="1.10.555.10">
    <property type="entry name" value="Rho GTPase activation protein"/>
    <property type="match status" value="1"/>
</dbReference>
<dbReference type="InterPro" id="IPR019591">
    <property type="entry name" value="Mrp/NBP35_ATP-bd"/>
</dbReference>
<comment type="function">
    <text evidence="14">Iron-sulfur cluster transfer protein involved in the assembly of the mitochondrial membrane respiratory chain NADH dehydrogenase (Complex I). May deliver one or more Fe-S clusters to complex I subunits.</text>
</comment>
<dbReference type="Pfam" id="PF00620">
    <property type="entry name" value="RhoGAP"/>
    <property type="match status" value="1"/>
</dbReference>
<evidence type="ECO:0000256" key="5">
    <source>
        <dbReference type="ARBA" id="ARBA00022723"/>
    </source>
</evidence>
<evidence type="ECO:0000256" key="11">
    <source>
        <dbReference type="ARBA" id="ARBA00023014"/>
    </source>
</evidence>
<feature type="region of interest" description="Disordered" evidence="17">
    <location>
        <begin position="369"/>
        <end position="400"/>
    </location>
</feature>
<dbReference type="Proteomes" id="UP000438429">
    <property type="component" value="Unassembled WGS sequence"/>
</dbReference>
<keyword evidence="8" id="KW-0067">ATP-binding</keyword>
<dbReference type="FunFam" id="3.40.50.300:FF:000709">
    <property type="entry name" value="Iron-sulfur protein NUBPL isoform X1"/>
    <property type="match status" value="1"/>
</dbReference>
<evidence type="ECO:0000256" key="14">
    <source>
        <dbReference type="ARBA" id="ARBA00056637"/>
    </source>
</evidence>
<dbReference type="GO" id="GO:0005096">
    <property type="term" value="F:GTPase activator activity"/>
    <property type="evidence" value="ECO:0007669"/>
    <property type="project" value="UniProtKB-KW"/>
</dbReference>
<feature type="region of interest" description="Disordered" evidence="17">
    <location>
        <begin position="1521"/>
        <end position="1542"/>
    </location>
</feature>
<dbReference type="GO" id="GO:0007266">
    <property type="term" value="P:Rho protein signal transduction"/>
    <property type="evidence" value="ECO:0007669"/>
    <property type="project" value="TreeGrafter"/>
</dbReference>
<evidence type="ECO:0000259" key="19">
    <source>
        <dbReference type="PROSITE" id="PS51676"/>
    </source>
</evidence>
<comment type="cofactor">
    <cofactor evidence="1">
        <name>[4Fe-4S] cluster</name>
        <dbReference type="ChEBI" id="CHEBI:49883"/>
    </cofactor>
</comment>
<keyword evidence="9" id="KW-0809">Transit peptide</keyword>
<dbReference type="InterPro" id="IPR045786">
    <property type="entry name" value="RhoGAP_pG1_pG2"/>
</dbReference>
<dbReference type="InterPro" id="IPR002713">
    <property type="entry name" value="FF_domain"/>
</dbReference>
<dbReference type="EMBL" id="VEVO01000003">
    <property type="protein sequence ID" value="KAF0044243.1"/>
    <property type="molecule type" value="Genomic_DNA"/>
</dbReference>
<keyword evidence="3" id="KW-0343">GTPase activation</keyword>
<dbReference type="Pfam" id="PF19518">
    <property type="entry name" value="RhoGAP_pG1_pG2"/>
    <property type="match status" value="1"/>
</dbReference>
<dbReference type="SMART" id="SM00441">
    <property type="entry name" value="FF"/>
    <property type="match status" value="4"/>
</dbReference>
<comment type="caution">
    <text evidence="22">The sequence shown here is derived from an EMBL/GenBank/DDBJ whole genome shotgun (WGS) entry which is preliminary data.</text>
</comment>
<keyword evidence="4" id="KW-0004">4Fe-4S</keyword>
<dbReference type="InterPro" id="IPR039007">
    <property type="entry name" value="pG1"/>
</dbReference>
<dbReference type="PROSITE" id="PS51852">
    <property type="entry name" value="PG1"/>
    <property type="match status" value="1"/>
</dbReference>
<dbReference type="InterPro" id="IPR036517">
    <property type="entry name" value="FF_domain_sf"/>
</dbReference>
<organism evidence="22 23">
    <name type="scientific">Scophthalmus maximus</name>
    <name type="common">Turbot</name>
    <name type="synonym">Psetta maxima</name>
    <dbReference type="NCBI Taxonomy" id="52904"/>
    <lineage>
        <taxon>Eukaryota</taxon>
        <taxon>Metazoa</taxon>
        <taxon>Chordata</taxon>
        <taxon>Craniata</taxon>
        <taxon>Vertebrata</taxon>
        <taxon>Euteleostomi</taxon>
        <taxon>Actinopterygii</taxon>
        <taxon>Neopterygii</taxon>
        <taxon>Teleostei</taxon>
        <taxon>Neoteleostei</taxon>
        <taxon>Acanthomorphata</taxon>
        <taxon>Carangaria</taxon>
        <taxon>Pleuronectiformes</taxon>
        <taxon>Pleuronectoidei</taxon>
        <taxon>Scophthalmidae</taxon>
        <taxon>Scophthalmus</taxon>
    </lineage>
</organism>
<evidence type="ECO:0000256" key="8">
    <source>
        <dbReference type="ARBA" id="ARBA00022840"/>
    </source>
</evidence>
<keyword evidence="10" id="KW-0408">Iron</keyword>
<dbReference type="GO" id="GO:0016226">
    <property type="term" value="P:iron-sulfur cluster assembly"/>
    <property type="evidence" value="ECO:0007669"/>
    <property type="project" value="InterPro"/>
</dbReference>
<keyword evidence="12" id="KW-0496">Mitochondrion</keyword>
<reference evidence="22 23" key="1">
    <citation type="submission" date="2019-06" db="EMBL/GenBank/DDBJ databases">
        <title>Draft genomes of female and male turbot (Scophthalmus maximus).</title>
        <authorList>
            <person name="Xu H."/>
            <person name="Xu X.-W."/>
            <person name="Shao C."/>
            <person name="Chen S."/>
        </authorList>
    </citation>
    <scope>NUCLEOTIDE SEQUENCE [LARGE SCALE GENOMIC DNA]</scope>
    <source>
        <strain evidence="22">Ysfricsl-2016a</strain>
        <tissue evidence="22">Blood</tissue>
    </source>
</reference>
<gene>
    <name evidence="22" type="ORF">F2P81_003401</name>
</gene>
<dbReference type="InterPro" id="IPR008936">
    <property type="entry name" value="Rho_GTPase_activation_prot"/>
</dbReference>
<dbReference type="Gene3D" id="1.10.10.440">
    <property type="entry name" value="FF domain"/>
    <property type="match status" value="3"/>
</dbReference>
<feature type="domain" description="FF" evidence="19">
    <location>
        <begin position="876"/>
        <end position="930"/>
    </location>
</feature>
<evidence type="ECO:0000313" key="22">
    <source>
        <dbReference type="EMBL" id="KAF0044243.1"/>
    </source>
</evidence>
<feature type="compositionally biased region" description="Low complexity" evidence="17">
    <location>
        <begin position="326"/>
        <end position="339"/>
    </location>
</feature>
<feature type="region of interest" description="Disordered" evidence="17">
    <location>
        <begin position="1"/>
        <end position="30"/>
    </location>
</feature>
<dbReference type="SUPFAM" id="SSF52540">
    <property type="entry name" value="P-loop containing nucleoside triphosphate hydrolases"/>
    <property type="match status" value="2"/>
</dbReference>
<dbReference type="InterPro" id="IPR039006">
    <property type="entry name" value="RhoGAP_pG2"/>
</dbReference>
<dbReference type="GO" id="GO:0005524">
    <property type="term" value="F:ATP binding"/>
    <property type="evidence" value="ECO:0007669"/>
    <property type="project" value="UniProtKB-KW"/>
</dbReference>
<evidence type="ECO:0000313" key="23">
    <source>
        <dbReference type="Proteomes" id="UP000438429"/>
    </source>
</evidence>
<name>A0A6A4TE45_SCOMX</name>
<evidence type="ECO:0000256" key="4">
    <source>
        <dbReference type="ARBA" id="ARBA00022485"/>
    </source>
</evidence>
<feature type="domain" description="Rho-GAP" evidence="18">
    <location>
        <begin position="1719"/>
        <end position="1893"/>
    </location>
</feature>
<evidence type="ECO:0000256" key="2">
    <source>
        <dbReference type="ARBA" id="ARBA00004173"/>
    </source>
</evidence>
<dbReference type="InterPro" id="IPR032835">
    <property type="entry name" value="RhoGAP-FF1"/>
</dbReference>
<dbReference type="Pfam" id="PF10609">
    <property type="entry name" value="ParA"/>
    <property type="match status" value="1"/>
</dbReference>
<evidence type="ECO:0000256" key="10">
    <source>
        <dbReference type="ARBA" id="ARBA00023004"/>
    </source>
</evidence>
<dbReference type="InterPro" id="IPR051978">
    <property type="entry name" value="Rho-GAP_domain"/>
</dbReference>
<dbReference type="CDD" id="cd02037">
    <property type="entry name" value="Mrp_NBP35"/>
    <property type="match status" value="1"/>
</dbReference>
<evidence type="ECO:0000256" key="3">
    <source>
        <dbReference type="ARBA" id="ARBA00022468"/>
    </source>
</evidence>
<dbReference type="PROSITE" id="PS51853">
    <property type="entry name" value="PG2"/>
    <property type="match status" value="1"/>
</dbReference>
<proteinExistence type="inferred from homology"/>
<dbReference type="GO" id="GO:0005829">
    <property type="term" value="C:cytosol"/>
    <property type="evidence" value="ECO:0007669"/>
    <property type="project" value="TreeGrafter"/>
</dbReference>
<feature type="domain" description="PG2 pseudoGTPase" evidence="21">
    <location>
        <begin position="1228"/>
        <end position="1393"/>
    </location>
</feature>
<feature type="compositionally biased region" description="Basic residues" evidence="17">
    <location>
        <begin position="1598"/>
        <end position="1611"/>
    </location>
</feature>
<sequence>MFLRNLRKLDAQQSVDPRRRRRGRSLKQSNMAPFTYSRLSYLLRTSVNNASVLRTGTETHHGPAAACLQLVRCQRSADTKTLQERQKQQMARGLPKQKPIAGVKQVVVVASGKGGVGKSTTAVNLALGLMANDPSKSVGLLDADVYGPSIPKLMNLKGNPELSDNNLMIPLTNYGVPCMSMGFLVEDVAPIVWRGLMVMSAIEKMLRQVDWGSLDYLVVDMPPGTGDVQLSITQNVPIAGAVIVSTPQDIALLDARRGAEMFKKVHVPVLGLVQNMSVFRCPNCDHQTHIFGSEGARQLADTLGVGLLGDVPLHLNIRETSDRGQPVVVSSPHSPEVSSALDHSRPLRSQIDGEAAESRFIQFQCFTRGSEEDEEDDEDEDDHESVGQRVCSGAFKDQKPPSFRRQRLRRVDALTSSSSLTTTRTTRSSIFLDSVRLTTTYQVSDERGDIMAKNKDARPPTFAVSVVGLSGTEKEKGNCGVGKSCLCNRYVRPNADSYYSEHTSVLSTIDFGGRVVNNDHFLYWGEVSHRGDDGLDCKIQVIEQTEFIDDQTFLPHRSTNLQPYTKRAAATKLQSAEKLMYICTDQLGLEQDFDQKQMPDGKLNIDGFVLCIDVSKGCNRRFDDQLKFVNSLYSQMVKSKKPIVVAATKCDECVDQHLRDLQIFVASKKNLLLIETSSRSNINAELCFNALIQQLDKTRGKPKTVPYLEAYKIQRQLVASLTDRYEKLMVHTVRDYHTTWKTVINSMKGQVDYDEFITLEGSRKARIMFTKHIAQLKQEHIKRRREEYLTTLPKTLNNLLNNLEEVEHLTWPEAQSVIRNRHDFQYWFVILERTPWDESDHIDISDRRIPFDLLDTLDGERIYRSHVQHLLSEKRRVEMKERFRKTLDRVHFISAGQPWEEVMCFVMDDEAYKYITESDRRDVYCKHQQEIVERAKEDFQEMLFEHAELFYDLDLNATPSCDKMSEIHCVLNEEPRYRALQKLAPDRESLLLKHIGFVYHPTKETCLSGQNCVDLKVEEVLSNRLVQLDHGRSNLYYNSANIDKINLCLLGREGLSQELANEIRAQSTDDEYTLDGKIYELELLPVDVNSTLLFSHTWVTTFKPHGCFCVFNSIESLNCVGDCIGRIRAEIAQSRRDRFAQPLPFILILANQRDSVCKNIPILRHQGQQLANKLQCTFVDIPSGAFPRKFTEFQVKQGLRAVLDGLKHNIDVLAPLPSIKDMSETDLRIVMCAMCWDPFSVDLILSPFLDSHCCSAGQRGQSNTLILDKIIGDSRRRIQVTILSYHSAIGVRKDELVHGYILVYSAKRKASMATLRAFLAEVQDVIPVQMVAITDSQADFFENDAIKELMTEGEHIATEIAAKFTALYSLSQYHRQTEVFTPFFNEVLEKKPGIESSFLLDSSSRECTTGASEDVFPTSPHSHSPAYNTYYLESDDDNEAPPPYSPIGDDVQLLPTPSERAKYRIDLEGNEYPVHSTPVGDHERNHKVPPPVRPKPLLPKPNVKKLDPNLLKTIEAGMRSNRRLQRGPTTHSEDVETSDNYADPVDTLLRSRGFHNDDIYAVPDDAHSRLVKIRNSFGGLHGLHGGGEEENGFDPKSQARRRPSKYKHRSKILFSKTKAYQRRFHSDSDGEESGPATQKKKKGRAHRGSEEDPLLSPADPWKGGIDNPAITSDPEQEDKKMKKKKTPKTKEPKKPKSSKPTKPLYPPTRRTWESNYFGVPLQNLVTPDRPIPLFIDKCVDYIERTGLTTEGLYRVSGNKTDQDNIQKQFDQDHSIDFVVMDVAVNAAAGALKAFFADLPDPLIPYSLHPELVEAANFTSFFYERTRFVDVIFPSFLRRVSQHSKLTLMTADNLSICFWPTLMRPDFENKDTLSTTKLNQAVVESFILQSDYFFHGGEVAESSGSEGTPPPHHCHNMVEALLPLQLPPPLQPQQIQHTLHPDPLI</sequence>
<evidence type="ECO:0000256" key="9">
    <source>
        <dbReference type="ARBA" id="ARBA00022946"/>
    </source>
</evidence>
<evidence type="ECO:0000256" key="13">
    <source>
        <dbReference type="ARBA" id="ARBA00024036"/>
    </source>
</evidence>
<dbReference type="InterPro" id="IPR000808">
    <property type="entry name" value="Mrp-like_CS"/>
</dbReference>
<accession>A0A6A4TE45</accession>
<evidence type="ECO:0000256" key="17">
    <source>
        <dbReference type="SAM" id="MobiDB-lite"/>
    </source>
</evidence>
<dbReference type="GO" id="GO:0005759">
    <property type="term" value="C:mitochondrial matrix"/>
    <property type="evidence" value="ECO:0007669"/>
    <property type="project" value="UniProtKB-ARBA"/>
</dbReference>
<dbReference type="PROSITE" id="PS51676">
    <property type="entry name" value="FF"/>
    <property type="match status" value="2"/>
</dbReference>
<dbReference type="HAMAP" id="MF_02040">
    <property type="entry name" value="Mrp_NBP35"/>
    <property type="match status" value="1"/>
</dbReference>
<comment type="similarity">
    <text evidence="13">Belongs to the Mrp/NBP35 ATP-binding proteins family.</text>
</comment>
<feature type="region of interest" description="Disordered" evidence="17">
    <location>
        <begin position="1432"/>
        <end position="1454"/>
    </location>
</feature>
<comment type="subcellular location">
    <subcellularLocation>
        <location evidence="2">Mitochondrion</location>
    </subcellularLocation>
</comment>
<keyword evidence="7" id="KW-0547">Nucleotide-binding</keyword>
<dbReference type="Pfam" id="PF23083">
    <property type="entry name" value="FF_RHG35_4th"/>
    <property type="match status" value="1"/>
</dbReference>
<keyword evidence="6" id="KW-0677">Repeat</keyword>
<evidence type="ECO:0000259" key="18">
    <source>
        <dbReference type="PROSITE" id="PS50238"/>
    </source>
</evidence>
<feature type="region of interest" description="Disordered" evidence="17">
    <location>
        <begin position="322"/>
        <end position="345"/>
    </location>
</feature>
<feature type="compositionally biased region" description="Acidic residues" evidence="17">
    <location>
        <begin position="371"/>
        <end position="383"/>
    </location>
</feature>
<feature type="region of interest" description="Disordered" evidence="17">
    <location>
        <begin position="1471"/>
        <end position="1505"/>
    </location>
</feature>
<evidence type="ECO:0000259" key="21">
    <source>
        <dbReference type="PROSITE" id="PS51853"/>
    </source>
</evidence>
<dbReference type="CDD" id="cd22220">
    <property type="entry name" value="pseudoGTPaseD_p190RhoGAP-B"/>
    <property type="match status" value="1"/>
</dbReference>
<evidence type="ECO:0000256" key="6">
    <source>
        <dbReference type="ARBA" id="ARBA00022737"/>
    </source>
</evidence>
<keyword evidence="5" id="KW-0479">Metal-binding</keyword>
<dbReference type="GO" id="GO:0032981">
    <property type="term" value="P:mitochondrial respiratory chain complex I assembly"/>
    <property type="evidence" value="ECO:0007669"/>
    <property type="project" value="UniProtKB-ARBA"/>
</dbReference>
<dbReference type="InterPro" id="IPR027417">
    <property type="entry name" value="P-loop_NTPase"/>
</dbReference>
<evidence type="ECO:0000256" key="15">
    <source>
        <dbReference type="ARBA" id="ARBA00069083"/>
    </source>
</evidence>
<dbReference type="InterPro" id="IPR057284">
    <property type="entry name" value="FF_RHG35_4th"/>
</dbReference>
<dbReference type="InterPro" id="IPR000198">
    <property type="entry name" value="RhoGAP_dom"/>
</dbReference>
<feature type="compositionally biased region" description="Pro residues" evidence="17">
    <location>
        <begin position="1488"/>
        <end position="1499"/>
    </location>
</feature>
<dbReference type="FunFam" id="3.40.50.300:FF:000349">
    <property type="entry name" value="Rho GTPase-activating protein 5"/>
    <property type="match status" value="1"/>
</dbReference>
<evidence type="ECO:0000256" key="1">
    <source>
        <dbReference type="ARBA" id="ARBA00001966"/>
    </source>
</evidence>
<dbReference type="PANTHER" id="PTHR46005">
    <property type="entry name" value="RHO GTPASE-ACTIVATING PROTEIN 190"/>
    <property type="match status" value="1"/>
</dbReference>
<dbReference type="GO" id="GO:0051539">
    <property type="term" value="F:4 iron, 4 sulfur cluster binding"/>
    <property type="evidence" value="ECO:0007669"/>
    <property type="project" value="UniProtKB-KW"/>
</dbReference>
<keyword evidence="11" id="KW-0411">Iron-sulfur</keyword>
<protein>
    <recommendedName>
        <fullName evidence="15">Iron-sulfur cluster transfer protein NUBPL</fullName>
    </recommendedName>
    <alternativeName>
        <fullName evidence="16">Nucleotide-binding protein-like</fullName>
    </alternativeName>
</protein>
<dbReference type="SMART" id="SM00324">
    <property type="entry name" value="RhoGAP"/>
    <property type="match status" value="1"/>
</dbReference>
<dbReference type="InterPro" id="IPR033756">
    <property type="entry name" value="YlxH/NBP35"/>
</dbReference>
<dbReference type="PROSITE" id="PS50238">
    <property type="entry name" value="RHOGAP"/>
    <property type="match status" value="1"/>
</dbReference>
<dbReference type="SUPFAM" id="SSF48350">
    <property type="entry name" value="GTPase activation domain, GAP"/>
    <property type="match status" value="1"/>
</dbReference>
<dbReference type="SUPFAM" id="SSF81698">
    <property type="entry name" value="FF domain"/>
    <property type="match status" value="1"/>
</dbReference>
<feature type="region of interest" description="Disordered" evidence="17">
    <location>
        <begin position="1582"/>
        <end position="1709"/>
    </location>
</feature>
<evidence type="ECO:0000256" key="7">
    <source>
        <dbReference type="ARBA" id="ARBA00022741"/>
    </source>
</evidence>
<dbReference type="GO" id="GO:0046872">
    <property type="term" value="F:metal ion binding"/>
    <property type="evidence" value="ECO:0007669"/>
    <property type="project" value="UniProtKB-KW"/>
</dbReference>
<evidence type="ECO:0000256" key="16">
    <source>
        <dbReference type="ARBA" id="ARBA00081370"/>
    </source>
</evidence>